<dbReference type="Gene3D" id="1.10.630.10">
    <property type="entry name" value="Cytochrome P450"/>
    <property type="match status" value="1"/>
</dbReference>
<proteinExistence type="inferred from homology"/>
<dbReference type="GO" id="GO:0020037">
    <property type="term" value="F:heme binding"/>
    <property type="evidence" value="ECO:0007669"/>
    <property type="project" value="InterPro"/>
</dbReference>
<dbReference type="AlphaFoldDB" id="A0A918LEF1"/>
<reference evidence="8" key="1">
    <citation type="journal article" date="2014" name="Int. J. Syst. Evol. Microbiol.">
        <title>Complete genome sequence of Corynebacterium casei LMG S-19264T (=DSM 44701T), isolated from a smear-ripened cheese.</title>
        <authorList>
            <consortium name="US DOE Joint Genome Institute (JGI-PGF)"/>
            <person name="Walter F."/>
            <person name="Albersmeier A."/>
            <person name="Kalinowski J."/>
            <person name="Ruckert C."/>
        </authorList>
    </citation>
    <scope>NUCLEOTIDE SEQUENCE</scope>
    <source>
        <strain evidence="8">JCM 3276</strain>
    </source>
</reference>
<evidence type="ECO:0000256" key="7">
    <source>
        <dbReference type="RuleBase" id="RU000461"/>
    </source>
</evidence>
<dbReference type="Proteomes" id="UP000660680">
    <property type="component" value="Unassembled WGS sequence"/>
</dbReference>
<evidence type="ECO:0000256" key="2">
    <source>
        <dbReference type="ARBA" id="ARBA00022617"/>
    </source>
</evidence>
<dbReference type="FunFam" id="1.10.630.10:FF:000018">
    <property type="entry name" value="Cytochrome P450 monooxygenase"/>
    <property type="match status" value="1"/>
</dbReference>
<evidence type="ECO:0000313" key="9">
    <source>
        <dbReference type="Proteomes" id="UP000660680"/>
    </source>
</evidence>
<keyword evidence="5 7" id="KW-0408">Iron</keyword>
<accession>A0A918LEF1</accession>
<evidence type="ECO:0000256" key="4">
    <source>
        <dbReference type="ARBA" id="ARBA00023002"/>
    </source>
</evidence>
<keyword evidence="6 7" id="KW-0503">Monooxygenase</keyword>
<dbReference type="Pfam" id="PF00067">
    <property type="entry name" value="p450"/>
    <property type="match status" value="1"/>
</dbReference>
<keyword evidence="3 7" id="KW-0479">Metal-binding</keyword>
<evidence type="ECO:0000256" key="5">
    <source>
        <dbReference type="ARBA" id="ARBA00023004"/>
    </source>
</evidence>
<dbReference type="PANTHER" id="PTHR46696">
    <property type="entry name" value="P450, PUTATIVE (EUROFUNG)-RELATED"/>
    <property type="match status" value="1"/>
</dbReference>
<organism evidence="8 9">
    <name type="scientific">Actinokineospora fastidiosa</name>
    <dbReference type="NCBI Taxonomy" id="1816"/>
    <lineage>
        <taxon>Bacteria</taxon>
        <taxon>Bacillati</taxon>
        <taxon>Actinomycetota</taxon>
        <taxon>Actinomycetes</taxon>
        <taxon>Pseudonocardiales</taxon>
        <taxon>Pseudonocardiaceae</taxon>
        <taxon>Actinokineospora</taxon>
    </lineage>
</organism>
<dbReference type="GO" id="GO:0016705">
    <property type="term" value="F:oxidoreductase activity, acting on paired donors, with incorporation or reduction of molecular oxygen"/>
    <property type="evidence" value="ECO:0007669"/>
    <property type="project" value="InterPro"/>
</dbReference>
<reference evidence="8" key="2">
    <citation type="submission" date="2020-09" db="EMBL/GenBank/DDBJ databases">
        <authorList>
            <person name="Sun Q."/>
            <person name="Ohkuma M."/>
        </authorList>
    </citation>
    <scope>NUCLEOTIDE SEQUENCE</scope>
    <source>
        <strain evidence="8">JCM 3276</strain>
    </source>
</reference>
<keyword evidence="4 7" id="KW-0560">Oxidoreductase</keyword>
<dbReference type="InterPro" id="IPR001128">
    <property type="entry name" value="Cyt_P450"/>
</dbReference>
<evidence type="ECO:0000313" key="8">
    <source>
        <dbReference type="EMBL" id="GGS38172.1"/>
    </source>
</evidence>
<comment type="caution">
    <text evidence="8">The sequence shown here is derived from an EMBL/GenBank/DDBJ whole genome shotgun (WGS) entry which is preliminary data.</text>
</comment>
<sequence length="405" mass="44265">MSILDDDVVVRLDEVFVQDPHSLYRELREAAPVRRVVLPGGLRGWLVTRYADVRAALADPTLSKDFAGVGELVERHAEEGAANAFAAELAAHMLNTDPPDHTRLRKLVNRAFTVRGVEGLRPRVLEITTELLDAMESGPDEVDLLSAFAFPLPMTVICEVLGVPDDDRDDFRRWSSVLLSAAGPEEMGAAAQAMLQYLLNLIATKRANPGEDLLTALCHATEDNDRLSEPELVSMAFLLLVAGHETTVNLIGNGTLGLLRHPSELAALQADPTLLPGAIEEFLRYDGPVNIATLRYTTTPLTLDEVTIPEGEFVFLSLSAANRDPARFPDAETLSVRRAPSAHLAFGHGIHYCVGAPLARMEGEVALGELLRRFPNLTLAADPADLRYRTSPILRGLEELPVRLR</sequence>
<evidence type="ECO:0000256" key="1">
    <source>
        <dbReference type="ARBA" id="ARBA00010617"/>
    </source>
</evidence>
<evidence type="ECO:0000256" key="6">
    <source>
        <dbReference type="ARBA" id="ARBA00023033"/>
    </source>
</evidence>
<comment type="similarity">
    <text evidence="1 7">Belongs to the cytochrome P450 family.</text>
</comment>
<evidence type="ECO:0000256" key="3">
    <source>
        <dbReference type="ARBA" id="ARBA00022723"/>
    </source>
</evidence>
<dbReference type="EMBL" id="BMRB01000002">
    <property type="protein sequence ID" value="GGS38172.1"/>
    <property type="molecule type" value="Genomic_DNA"/>
</dbReference>
<dbReference type="PANTHER" id="PTHR46696:SF1">
    <property type="entry name" value="CYTOCHROME P450 YJIB-RELATED"/>
    <property type="match status" value="1"/>
</dbReference>
<dbReference type="GO" id="GO:0004497">
    <property type="term" value="F:monooxygenase activity"/>
    <property type="evidence" value="ECO:0007669"/>
    <property type="project" value="UniProtKB-KW"/>
</dbReference>
<dbReference type="SUPFAM" id="SSF48264">
    <property type="entry name" value="Cytochrome P450"/>
    <property type="match status" value="1"/>
</dbReference>
<protein>
    <submittedName>
        <fullName evidence="8">Cytochrome P450</fullName>
    </submittedName>
</protein>
<dbReference type="PRINTS" id="PR00359">
    <property type="entry name" value="BP450"/>
</dbReference>
<dbReference type="InterPro" id="IPR017972">
    <property type="entry name" value="Cyt_P450_CS"/>
</dbReference>
<dbReference type="InterPro" id="IPR002397">
    <property type="entry name" value="Cyt_P450_B"/>
</dbReference>
<dbReference type="GO" id="GO:0005506">
    <property type="term" value="F:iron ion binding"/>
    <property type="evidence" value="ECO:0007669"/>
    <property type="project" value="InterPro"/>
</dbReference>
<gene>
    <name evidence="8" type="ORF">GCM10010171_36350</name>
</gene>
<keyword evidence="2 7" id="KW-0349">Heme</keyword>
<keyword evidence="9" id="KW-1185">Reference proteome</keyword>
<dbReference type="CDD" id="cd11029">
    <property type="entry name" value="CYP107-like"/>
    <property type="match status" value="1"/>
</dbReference>
<name>A0A918LEF1_9PSEU</name>
<dbReference type="PROSITE" id="PS00086">
    <property type="entry name" value="CYTOCHROME_P450"/>
    <property type="match status" value="1"/>
</dbReference>
<dbReference type="InterPro" id="IPR036396">
    <property type="entry name" value="Cyt_P450_sf"/>
</dbReference>